<dbReference type="NCBIfam" id="TIGR01615">
    <property type="entry name" value="A_thal_3542"/>
    <property type="match status" value="1"/>
</dbReference>
<dbReference type="PANTHER" id="PTHR31579">
    <property type="entry name" value="OS03G0796600 PROTEIN"/>
    <property type="match status" value="1"/>
</dbReference>
<protein>
    <submittedName>
        <fullName evidence="1">Uncharacterized protein</fullName>
    </submittedName>
</protein>
<organism evidence="1 2">
    <name type="scientific">Kalanchoe fedtschenkoi</name>
    <name type="common">Lavender scallops</name>
    <name type="synonym">South American air plant</name>
    <dbReference type="NCBI Taxonomy" id="63787"/>
    <lineage>
        <taxon>Eukaryota</taxon>
        <taxon>Viridiplantae</taxon>
        <taxon>Streptophyta</taxon>
        <taxon>Embryophyta</taxon>
        <taxon>Tracheophyta</taxon>
        <taxon>Spermatophyta</taxon>
        <taxon>Magnoliopsida</taxon>
        <taxon>eudicotyledons</taxon>
        <taxon>Gunneridae</taxon>
        <taxon>Pentapetalae</taxon>
        <taxon>Saxifragales</taxon>
        <taxon>Crassulaceae</taxon>
        <taxon>Kalanchoe</taxon>
    </lineage>
</organism>
<evidence type="ECO:0000313" key="2">
    <source>
        <dbReference type="Proteomes" id="UP000594263"/>
    </source>
</evidence>
<dbReference type="EnsemblPlants" id="Kaladp0039s0215.1.v1.1">
    <property type="protein sequence ID" value="Kaladp0039s0215.1.v1.1"/>
    <property type="gene ID" value="Kaladp0039s0215.v1.1"/>
</dbReference>
<dbReference type="InterPro" id="IPR006502">
    <property type="entry name" value="PDDEXK-like"/>
</dbReference>
<dbReference type="PANTHER" id="PTHR31579:SF2">
    <property type="entry name" value="DUF506 FAMILY PROTEIN"/>
    <property type="match status" value="1"/>
</dbReference>
<evidence type="ECO:0000313" key="1">
    <source>
        <dbReference type="EnsemblPlants" id="Kaladp0039s0215.1.v1.1"/>
    </source>
</evidence>
<reference evidence="1" key="1">
    <citation type="submission" date="2021-01" db="UniProtKB">
        <authorList>
            <consortium name="EnsemblPlants"/>
        </authorList>
    </citation>
    <scope>IDENTIFICATION</scope>
</reference>
<dbReference type="Proteomes" id="UP000594263">
    <property type="component" value="Unplaced"/>
</dbReference>
<dbReference type="Gramene" id="Kaladp0039s0215.1.v1.1">
    <property type="protein sequence ID" value="Kaladp0039s0215.1.v1.1"/>
    <property type="gene ID" value="Kaladp0039s0215.v1.1"/>
</dbReference>
<keyword evidence="2" id="KW-1185">Reference proteome</keyword>
<sequence length="265" mass="29454">MASFSDMFLEFPPAQEASAGGYLSDEEEENLVDSEESRKFWEAQSLALEGTLYRSNSLESKIRNLTKEAVKEVRIGGNGSFCTCRRPVANGCLDCLMREVSGKLRAEGLNSAICRTKWRKTVDIPSGEHSFIDVVDNSNPKRGEVRIIIDLSFRAQFEMARAGEDYNRLIHLLPEVIVGKAERLEAVIKILCAASKKCMKERKMHMGPWRKLKYVQAKWLGVCERTSSLGGGFGLGRDRAGGAGLKPKASMLRFDLMRGAAVEVV</sequence>
<dbReference type="Pfam" id="PF04720">
    <property type="entry name" value="PDDEXK_6"/>
    <property type="match status" value="1"/>
</dbReference>
<dbReference type="OMA" id="NCKSCLM"/>
<name>A0A7N0TJY6_KALFE</name>
<dbReference type="AlphaFoldDB" id="A0A7N0TJY6"/>
<proteinExistence type="predicted"/>
<accession>A0A7N0TJY6</accession>